<feature type="transmembrane region" description="Helical" evidence="8">
    <location>
        <begin position="279"/>
        <end position="297"/>
    </location>
</feature>
<dbReference type="Proteomes" id="UP000231990">
    <property type="component" value="Unassembled WGS sequence"/>
</dbReference>
<dbReference type="PANTHER" id="PTHR43507">
    <property type="entry name" value="NADH-UBIQUINONE OXIDOREDUCTASE CHAIN 4"/>
    <property type="match status" value="1"/>
</dbReference>
<organism evidence="11 13">
    <name type="scientific">Leptospira perolatii</name>
    <dbReference type="NCBI Taxonomy" id="2023191"/>
    <lineage>
        <taxon>Bacteria</taxon>
        <taxon>Pseudomonadati</taxon>
        <taxon>Spirochaetota</taxon>
        <taxon>Spirochaetia</taxon>
        <taxon>Leptospirales</taxon>
        <taxon>Leptospiraceae</taxon>
        <taxon>Leptospira</taxon>
    </lineage>
</organism>
<dbReference type="GO" id="GO:0003954">
    <property type="term" value="F:NADH dehydrogenase activity"/>
    <property type="evidence" value="ECO:0007669"/>
    <property type="project" value="TreeGrafter"/>
</dbReference>
<dbReference type="InterPro" id="IPR001750">
    <property type="entry name" value="ND/Mrp_TM"/>
</dbReference>
<evidence type="ECO:0000256" key="7">
    <source>
        <dbReference type="SAM" id="MobiDB-lite"/>
    </source>
</evidence>
<evidence type="ECO:0000256" key="3">
    <source>
        <dbReference type="ARBA" id="ARBA00022692"/>
    </source>
</evidence>
<evidence type="ECO:0000313" key="10">
    <source>
        <dbReference type="EMBL" id="PJZ69429.1"/>
    </source>
</evidence>
<dbReference type="GO" id="GO:0008137">
    <property type="term" value="F:NADH dehydrogenase (ubiquinone) activity"/>
    <property type="evidence" value="ECO:0007669"/>
    <property type="project" value="InterPro"/>
</dbReference>
<dbReference type="EMBL" id="NPDY01000010">
    <property type="protein sequence ID" value="PJZ69429.1"/>
    <property type="molecule type" value="Genomic_DNA"/>
</dbReference>
<feature type="transmembrane region" description="Helical" evidence="8">
    <location>
        <begin position="114"/>
        <end position="132"/>
    </location>
</feature>
<dbReference type="Pfam" id="PF00361">
    <property type="entry name" value="Proton_antipo_M"/>
    <property type="match status" value="1"/>
</dbReference>
<feature type="transmembrane region" description="Helical" evidence="8">
    <location>
        <begin position="209"/>
        <end position="228"/>
    </location>
</feature>
<feature type="domain" description="NADH:quinone oxidoreductase/Mrp antiporter transmembrane" evidence="9">
    <location>
        <begin position="131"/>
        <end position="417"/>
    </location>
</feature>
<keyword evidence="3 6" id="KW-0812">Transmembrane</keyword>
<comment type="similarity">
    <text evidence="2">Belongs to the complex I subunit 4 family.</text>
</comment>
<keyword evidence="5 8" id="KW-0472">Membrane</keyword>
<accession>A0A2M9ZKV8</accession>
<feature type="region of interest" description="Disordered" evidence="7">
    <location>
        <begin position="530"/>
        <end position="560"/>
    </location>
</feature>
<evidence type="ECO:0000256" key="5">
    <source>
        <dbReference type="ARBA" id="ARBA00023136"/>
    </source>
</evidence>
<gene>
    <name evidence="10" type="ORF">CH360_11530</name>
    <name evidence="11" type="ORF">CH373_13965</name>
</gene>
<dbReference type="NCBIfam" id="TIGR01972">
    <property type="entry name" value="NDH_I_M"/>
    <property type="match status" value="1"/>
</dbReference>
<feature type="transmembrane region" description="Helical" evidence="8">
    <location>
        <begin position="6"/>
        <end position="23"/>
    </location>
</feature>
<dbReference type="InterPro" id="IPR010227">
    <property type="entry name" value="NADH_Q_OxRdtase_chainM/4"/>
</dbReference>
<sequence>MPDYYLSILLFLPFIGIPFLFLVRSEKWIRITGAIVTFLAFLLTIPLFFEFAVGDSGFQFAHRIRNFLDLGKGGLDYYVAVDGFALLLVAMSTLLFFLSSLSAYSNVKRRVREFYVFLLLVETGVIGVFLSVNLIQFYVFWEWMVLPFAMMVGIWGEEGRVKAAMKYLVFSFTGSVFMLASILVIYFQTSTLDLEELATLPLSVIPANLRFWLFIGFSFAFAIKIPLFPFHTWMPDVHEEAPTVGSVDLAGILLKIGLFAYARIAIPLFPQVFLQYRDFFSGLAVAGILYGAVVALTQNNTKRLVAFSSLSHMGFCILGILTLTEEGVSGGMIQMVNHGFTSGLLFFLLGILHERTGTNELSKYSGIAKSASLLAAFIGLAVFATAGLPGTNGFVGEFLVLIGTFKYNVLFGILAGLAIIFAAGYMLIFAKSLLFGEPNELSQKIRPLNFREVFILSAASLPILVMGIYPEPFLNLVEPSARVVLNVTAEDAIQERNWEGGLRTVERKFTNYRALGRQVSKYEERLPIQKGYGLPDPNRKRNGSKINDVNSVEEEKESNE</sequence>
<dbReference type="InterPro" id="IPR003918">
    <property type="entry name" value="NADH_UbQ_OxRdtase"/>
</dbReference>
<feature type="transmembrane region" description="Helical" evidence="8">
    <location>
        <begin position="407"/>
        <end position="429"/>
    </location>
</feature>
<proteinExistence type="inferred from homology"/>
<evidence type="ECO:0000256" key="4">
    <source>
        <dbReference type="ARBA" id="ARBA00022989"/>
    </source>
</evidence>
<name>A0A2M9ZKV8_9LEPT</name>
<dbReference type="GO" id="GO:0012505">
    <property type="term" value="C:endomembrane system"/>
    <property type="evidence" value="ECO:0007669"/>
    <property type="project" value="UniProtKB-SubCell"/>
</dbReference>
<dbReference type="GO" id="GO:0016020">
    <property type="term" value="C:membrane"/>
    <property type="evidence" value="ECO:0007669"/>
    <property type="project" value="UniProtKB-SubCell"/>
</dbReference>
<feature type="compositionally biased region" description="Acidic residues" evidence="7">
    <location>
        <begin position="551"/>
        <end position="560"/>
    </location>
</feature>
<feature type="transmembrane region" description="Helical" evidence="8">
    <location>
        <begin position="249"/>
        <end position="273"/>
    </location>
</feature>
<evidence type="ECO:0000256" key="2">
    <source>
        <dbReference type="ARBA" id="ARBA00009025"/>
    </source>
</evidence>
<feature type="transmembrane region" description="Helical" evidence="8">
    <location>
        <begin position="77"/>
        <end position="102"/>
    </location>
</feature>
<feature type="transmembrane region" description="Helical" evidence="8">
    <location>
        <begin position="450"/>
        <end position="469"/>
    </location>
</feature>
<dbReference type="AlphaFoldDB" id="A0A2M9ZKV8"/>
<keyword evidence="4 8" id="KW-1133">Transmembrane helix</keyword>
<evidence type="ECO:0000256" key="1">
    <source>
        <dbReference type="ARBA" id="ARBA00004127"/>
    </source>
</evidence>
<feature type="transmembrane region" description="Helical" evidence="8">
    <location>
        <begin position="28"/>
        <end position="49"/>
    </location>
</feature>
<dbReference type="OrthoDB" id="9807568at2"/>
<feature type="transmembrane region" description="Helical" evidence="8">
    <location>
        <begin position="167"/>
        <end position="189"/>
    </location>
</feature>
<dbReference type="GO" id="GO:0015990">
    <property type="term" value="P:electron transport coupled proton transport"/>
    <property type="evidence" value="ECO:0007669"/>
    <property type="project" value="TreeGrafter"/>
</dbReference>
<feature type="transmembrane region" description="Helical" evidence="8">
    <location>
        <begin position="304"/>
        <end position="323"/>
    </location>
</feature>
<dbReference type="PRINTS" id="PR01437">
    <property type="entry name" value="NUOXDRDTASE4"/>
</dbReference>
<dbReference type="GO" id="GO:0048039">
    <property type="term" value="F:ubiquinone binding"/>
    <property type="evidence" value="ECO:0007669"/>
    <property type="project" value="TreeGrafter"/>
</dbReference>
<feature type="transmembrane region" description="Helical" evidence="8">
    <location>
        <begin position="373"/>
        <end position="395"/>
    </location>
</feature>
<dbReference type="Proteomes" id="UP000231962">
    <property type="component" value="Unassembled WGS sequence"/>
</dbReference>
<evidence type="ECO:0000256" key="6">
    <source>
        <dbReference type="RuleBase" id="RU000320"/>
    </source>
</evidence>
<feature type="transmembrane region" description="Helical" evidence="8">
    <location>
        <begin position="138"/>
        <end position="155"/>
    </location>
</feature>
<evidence type="ECO:0000313" key="13">
    <source>
        <dbReference type="Proteomes" id="UP000231990"/>
    </source>
</evidence>
<keyword evidence="12" id="KW-1185">Reference proteome</keyword>
<evidence type="ECO:0000256" key="8">
    <source>
        <dbReference type="SAM" id="Phobius"/>
    </source>
</evidence>
<evidence type="ECO:0000259" key="9">
    <source>
        <dbReference type="Pfam" id="PF00361"/>
    </source>
</evidence>
<evidence type="ECO:0000313" key="12">
    <source>
        <dbReference type="Proteomes" id="UP000231962"/>
    </source>
</evidence>
<comment type="caution">
    <text evidence="11">The sequence shown here is derived from an EMBL/GenBank/DDBJ whole genome shotgun (WGS) entry which is preliminary data.</text>
</comment>
<dbReference type="GO" id="GO:0042773">
    <property type="term" value="P:ATP synthesis coupled electron transport"/>
    <property type="evidence" value="ECO:0007669"/>
    <property type="project" value="InterPro"/>
</dbReference>
<dbReference type="EMBL" id="NPDZ01000009">
    <property type="protein sequence ID" value="PJZ72583.1"/>
    <property type="molecule type" value="Genomic_DNA"/>
</dbReference>
<comment type="subcellular location">
    <subcellularLocation>
        <location evidence="1">Endomembrane system</location>
        <topology evidence="1">Multi-pass membrane protein</topology>
    </subcellularLocation>
    <subcellularLocation>
        <location evidence="6">Membrane</location>
        <topology evidence="6">Multi-pass membrane protein</topology>
    </subcellularLocation>
</comment>
<dbReference type="PANTHER" id="PTHR43507:SF1">
    <property type="entry name" value="NADH-UBIQUINONE OXIDOREDUCTASE CHAIN 4"/>
    <property type="match status" value="1"/>
</dbReference>
<protein>
    <submittedName>
        <fullName evidence="11">Fe-S-binding domain-containing protein</fullName>
    </submittedName>
</protein>
<reference evidence="12 13" key="1">
    <citation type="submission" date="2017-07" db="EMBL/GenBank/DDBJ databases">
        <title>Leptospira spp. isolated from tropical soils.</title>
        <authorList>
            <person name="Thibeaux R."/>
            <person name="Iraola G."/>
            <person name="Ferres I."/>
            <person name="Bierque E."/>
            <person name="Girault D."/>
            <person name="Soupe-Gilbert M.-E."/>
            <person name="Picardeau M."/>
            <person name="Goarant C."/>
        </authorList>
    </citation>
    <scope>NUCLEOTIDE SEQUENCE [LARGE SCALE GENOMIC DNA]</scope>
    <source>
        <strain evidence="11 13">FH1-B-B1</strain>
        <strain evidence="10 12">FH1-B-C1</strain>
    </source>
</reference>
<feature type="transmembrane region" description="Helical" evidence="8">
    <location>
        <begin position="335"/>
        <end position="352"/>
    </location>
</feature>
<evidence type="ECO:0000313" key="11">
    <source>
        <dbReference type="EMBL" id="PJZ72583.1"/>
    </source>
</evidence>